<keyword evidence="2" id="KW-1185">Reference proteome</keyword>
<reference evidence="2" key="1">
    <citation type="submission" date="2017-02" db="EMBL/GenBank/DDBJ databases">
        <title>Pseudomonas floridae sp. nov., a novel pathogenic bacterial species isolated from tomato.</title>
        <authorList>
            <person name="Timilsina S."/>
            <person name="Vallad G.E."/>
            <person name="Jones J.B."/>
        </authorList>
    </citation>
    <scope>NUCLEOTIDE SEQUENCE [LARGE SCALE GENOMIC DNA]</scope>
    <source>
        <strain evidence="2">GEV388</strain>
    </source>
</reference>
<evidence type="ECO:0000313" key="1">
    <source>
        <dbReference type="EMBL" id="ORC62319.1"/>
    </source>
</evidence>
<dbReference type="STRING" id="1958950.BZK31_00415"/>
<dbReference type="Proteomes" id="UP000192815">
    <property type="component" value="Unassembled WGS sequence"/>
</dbReference>
<dbReference type="RefSeq" id="WP_083180959.1">
    <property type="nucleotide sequence ID" value="NZ_CBCRZR010000002.1"/>
</dbReference>
<dbReference type="AlphaFoldDB" id="A0A1X0NCM1"/>
<dbReference type="EMBL" id="MUIO01000002">
    <property type="protein sequence ID" value="ORC62319.1"/>
    <property type="molecule type" value="Genomic_DNA"/>
</dbReference>
<dbReference type="OrthoDB" id="6555425at2"/>
<comment type="caution">
    <text evidence="1">The sequence shown here is derived from an EMBL/GenBank/DDBJ whole genome shotgun (WGS) entry which is preliminary data.</text>
</comment>
<proteinExistence type="predicted"/>
<organism evidence="1 2">
    <name type="scientific">Pseudomonas floridensis</name>
    <dbReference type="NCBI Taxonomy" id="1958950"/>
    <lineage>
        <taxon>Bacteria</taxon>
        <taxon>Pseudomonadati</taxon>
        <taxon>Pseudomonadota</taxon>
        <taxon>Gammaproteobacteria</taxon>
        <taxon>Pseudomonadales</taxon>
        <taxon>Pseudomonadaceae</taxon>
        <taxon>Pseudomonas</taxon>
    </lineage>
</organism>
<sequence length="253" mass="28104">MHDFDACKGTGAGPVFLIGSGASAAQFPIREFSSFPMITMNGAISMFTAAGINPFFYVCSDRDFSRQQPHLFDAAMRRSENVALWDNQISGLKHPPTGRVYALKKARRWSAATLFEQNSELVRKLSLFSKRSKDIGFSKDMGQGFFDARTVMYLALQVAHHIGFNKVFLVGFDLNQSAGRFYETPGARRSPCGLDQHYESRILPSLKLMSSSVVNDDFKVYNLSGTSRVPDDIVPKLNMDEVRHMLGLAGLNG</sequence>
<gene>
    <name evidence="1" type="ORF">BZK31_00415</name>
</gene>
<protein>
    <submittedName>
        <fullName evidence="1">Lipopolysaccharide biosynthesis protein</fullName>
    </submittedName>
</protein>
<name>A0A1X0NCM1_9PSED</name>
<accession>A0A1X0NCM1</accession>
<evidence type="ECO:0000313" key="2">
    <source>
        <dbReference type="Proteomes" id="UP000192815"/>
    </source>
</evidence>